<evidence type="ECO:0000313" key="4">
    <source>
        <dbReference type="Proteomes" id="UP000033423"/>
    </source>
</evidence>
<dbReference type="Proteomes" id="UP000033423">
    <property type="component" value="Unassembled WGS sequence"/>
</dbReference>
<evidence type="ECO:0000313" key="3">
    <source>
        <dbReference type="EMBL" id="KJU82696.1"/>
    </source>
</evidence>
<dbReference type="InterPro" id="IPR003768">
    <property type="entry name" value="ScpA"/>
</dbReference>
<accession>A0A0F3GLC6</accession>
<dbReference type="AlphaFoldDB" id="A0A0F3GLC6"/>
<dbReference type="PANTHER" id="PTHR33969">
    <property type="entry name" value="SEGREGATION AND CONDENSATION PROTEIN A"/>
    <property type="match status" value="1"/>
</dbReference>
<proteinExistence type="predicted"/>
<gene>
    <name evidence="3" type="ORF">MBAV_005110</name>
</gene>
<name>A0A0F3GLC6_9BACT</name>
<feature type="non-terminal residue" evidence="3">
    <location>
        <position position="1"/>
    </location>
</feature>
<comment type="caution">
    <text evidence="3">The sequence shown here is derived from an EMBL/GenBank/DDBJ whole genome shotgun (WGS) entry which is preliminary data.</text>
</comment>
<dbReference type="InterPro" id="IPR023093">
    <property type="entry name" value="ScpA-like_C"/>
</dbReference>
<reference evidence="3 4" key="1">
    <citation type="submission" date="2015-02" db="EMBL/GenBank/DDBJ databases">
        <title>Single-cell genomics of uncultivated deep-branching MTB reveals a conserved set of magnetosome genes.</title>
        <authorList>
            <person name="Kolinko S."/>
            <person name="Richter M."/>
            <person name="Glockner F.O."/>
            <person name="Brachmann A."/>
            <person name="Schuler D."/>
        </authorList>
    </citation>
    <scope>NUCLEOTIDE SEQUENCE [LARGE SCALE GENOMIC DNA]</scope>
    <source>
        <strain evidence="3">TM-1</strain>
    </source>
</reference>
<evidence type="ECO:0000256" key="1">
    <source>
        <dbReference type="ARBA" id="ARBA00044777"/>
    </source>
</evidence>
<evidence type="ECO:0000256" key="2">
    <source>
        <dbReference type="SAM" id="MobiDB-lite"/>
    </source>
</evidence>
<keyword evidence="4" id="KW-1185">Reference proteome</keyword>
<dbReference type="Gene3D" id="1.10.10.580">
    <property type="entry name" value="Structural maintenance of chromosome 1. Chain E"/>
    <property type="match status" value="1"/>
</dbReference>
<dbReference type="EMBL" id="LACI01002204">
    <property type="protein sequence ID" value="KJU82696.1"/>
    <property type="molecule type" value="Genomic_DNA"/>
</dbReference>
<sequence>VQRLIEYQSFKEAAFSLREIEEKWDAVFIKEPFTGYNESEGYPHAGDEKQSPGQEPPPEPAEPVLVNLNVYDLFEAFKNVFETKLPDTVYIAKDTLTIDDKIAIIIRRLQEVGGRQIEFNDLFTEEVTRLHIIVTFLALLDMLKGGHIYIYQKMDFGEIWIKKRHQT</sequence>
<protein>
    <recommendedName>
        <fullName evidence="1">Segregation and condensation protein A</fullName>
    </recommendedName>
</protein>
<organism evidence="3 4">
    <name type="scientific">Candidatus Magnetobacterium bavaricum</name>
    <dbReference type="NCBI Taxonomy" id="29290"/>
    <lineage>
        <taxon>Bacteria</taxon>
        <taxon>Pseudomonadati</taxon>
        <taxon>Nitrospirota</taxon>
        <taxon>Thermodesulfovibrionia</taxon>
        <taxon>Thermodesulfovibrionales</taxon>
        <taxon>Candidatus Magnetobacteriaceae</taxon>
        <taxon>Candidatus Magnetobacterium</taxon>
    </lineage>
</organism>
<dbReference type="Pfam" id="PF02616">
    <property type="entry name" value="SMC_ScpA"/>
    <property type="match status" value="1"/>
</dbReference>
<feature type="region of interest" description="Disordered" evidence="2">
    <location>
        <begin position="39"/>
        <end position="61"/>
    </location>
</feature>
<dbReference type="PANTHER" id="PTHR33969:SF2">
    <property type="entry name" value="SEGREGATION AND CONDENSATION PROTEIN A"/>
    <property type="match status" value="1"/>
</dbReference>